<evidence type="ECO:0000256" key="2">
    <source>
        <dbReference type="ARBA" id="ARBA00023015"/>
    </source>
</evidence>
<feature type="domain" description="BHLH" evidence="7">
    <location>
        <begin position="326"/>
        <end position="375"/>
    </location>
</feature>
<feature type="region of interest" description="Disordered" evidence="5">
    <location>
        <begin position="313"/>
        <end position="334"/>
    </location>
</feature>
<evidence type="ECO:0000256" key="3">
    <source>
        <dbReference type="ARBA" id="ARBA00023163"/>
    </source>
</evidence>
<comment type="similarity">
    <text evidence="1">Belongs to the bHLH protein family.</text>
</comment>
<evidence type="ECO:0000256" key="6">
    <source>
        <dbReference type="SAM" id="Phobius"/>
    </source>
</evidence>
<dbReference type="GO" id="GO:0048658">
    <property type="term" value="P:anther wall tapetum development"/>
    <property type="evidence" value="ECO:0007669"/>
    <property type="project" value="InterPro"/>
</dbReference>
<proteinExistence type="inferred from homology"/>
<accession>A0AAD8RCP1</accession>
<dbReference type="EMBL" id="JAUUTY010000006">
    <property type="protein sequence ID" value="KAK1619084.1"/>
    <property type="molecule type" value="Genomic_DNA"/>
</dbReference>
<dbReference type="InterPro" id="IPR045896">
    <property type="entry name" value="MYC1-like_bHLH"/>
</dbReference>
<keyword evidence="6" id="KW-0472">Membrane</keyword>
<evidence type="ECO:0000313" key="9">
    <source>
        <dbReference type="EMBL" id="KAK1619084.1"/>
    </source>
</evidence>
<keyword evidence="3" id="KW-0804">Transcription</keyword>
<feature type="region of interest" description="Disordered" evidence="5">
    <location>
        <begin position="401"/>
        <end position="427"/>
    </location>
</feature>
<dbReference type="GO" id="GO:0046983">
    <property type="term" value="F:protein dimerization activity"/>
    <property type="evidence" value="ECO:0007669"/>
    <property type="project" value="InterPro"/>
</dbReference>
<evidence type="ECO:0000256" key="5">
    <source>
        <dbReference type="SAM" id="MobiDB-lite"/>
    </source>
</evidence>
<dbReference type="Pfam" id="PF00010">
    <property type="entry name" value="HLH"/>
    <property type="match status" value="1"/>
</dbReference>
<evidence type="ECO:0000259" key="7">
    <source>
        <dbReference type="PROSITE" id="PS50888"/>
    </source>
</evidence>
<dbReference type="GO" id="GO:0006355">
    <property type="term" value="P:regulation of DNA-templated transcription"/>
    <property type="evidence" value="ECO:0007669"/>
    <property type="project" value="InterPro"/>
</dbReference>
<dbReference type="InterPro" id="IPR011598">
    <property type="entry name" value="bHLH_dom"/>
</dbReference>
<dbReference type="CDD" id="cd18918">
    <property type="entry name" value="bHLH_AtMYC1_like"/>
    <property type="match status" value="1"/>
</dbReference>
<dbReference type="SMART" id="SM00353">
    <property type="entry name" value="HLH"/>
    <property type="match status" value="1"/>
</dbReference>
<name>A0AAD8RCP1_LOLMU</name>
<evidence type="ECO:0000256" key="1">
    <source>
        <dbReference type="ARBA" id="ARBA00005510"/>
    </source>
</evidence>
<dbReference type="InterPro" id="IPR036638">
    <property type="entry name" value="HLH_DNA-bd_sf"/>
</dbReference>
<reference evidence="8" key="1">
    <citation type="submission" date="2023-07" db="EMBL/GenBank/DDBJ databases">
        <title>A chromosome-level genome assembly of Lolium multiflorum.</title>
        <authorList>
            <person name="Chen Y."/>
            <person name="Copetti D."/>
            <person name="Kolliker R."/>
            <person name="Studer B."/>
        </authorList>
    </citation>
    <scope>NUCLEOTIDE SEQUENCE</scope>
    <source>
        <strain evidence="8">02402/16</strain>
        <tissue evidence="8">Leaf</tissue>
    </source>
</reference>
<dbReference type="SUPFAM" id="SSF47459">
    <property type="entry name" value="HLH, helix-loop-helix DNA-binding domain"/>
    <property type="match status" value="1"/>
</dbReference>
<dbReference type="FunFam" id="4.10.280.10:FF:000109">
    <property type="entry name" value="Transcription factor bHLH91-like"/>
    <property type="match status" value="1"/>
</dbReference>
<evidence type="ECO:0000313" key="10">
    <source>
        <dbReference type="Proteomes" id="UP001231189"/>
    </source>
</evidence>
<dbReference type="AlphaFoldDB" id="A0AAD8RCP1"/>
<keyword evidence="2" id="KW-0805">Transcription regulation</keyword>
<dbReference type="PROSITE" id="PS51257">
    <property type="entry name" value="PROKAR_LIPOPROTEIN"/>
    <property type="match status" value="1"/>
</dbReference>
<feature type="transmembrane region" description="Helical" evidence="6">
    <location>
        <begin position="18"/>
        <end position="35"/>
    </location>
</feature>
<keyword evidence="4" id="KW-0539">Nucleus</keyword>
<dbReference type="PANTHER" id="PTHR46834:SF1">
    <property type="entry name" value="TRANSCRIPTION FACTOR BHLH10"/>
    <property type="match status" value="1"/>
</dbReference>
<evidence type="ECO:0000313" key="8">
    <source>
        <dbReference type="EMBL" id="KAK1619080.1"/>
    </source>
</evidence>
<gene>
    <name evidence="8" type="ORF">QYE76_024597</name>
    <name evidence="9" type="ORF">QYE76_024601</name>
</gene>
<dbReference type="Gene3D" id="4.10.280.10">
    <property type="entry name" value="Helix-loop-helix DNA-binding domain"/>
    <property type="match status" value="1"/>
</dbReference>
<dbReference type="PROSITE" id="PS50888">
    <property type="entry name" value="BHLH"/>
    <property type="match status" value="1"/>
</dbReference>
<keyword evidence="6" id="KW-0812">Transmembrane</keyword>
<organism evidence="8 10">
    <name type="scientific">Lolium multiflorum</name>
    <name type="common">Italian ryegrass</name>
    <name type="synonym">Lolium perenne subsp. multiflorum</name>
    <dbReference type="NCBI Taxonomy" id="4521"/>
    <lineage>
        <taxon>Eukaryota</taxon>
        <taxon>Viridiplantae</taxon>
        <taxon>Streptophyta</taxon>
        <taxon>Embryophyta</taxon>
        <taxon>Tracheophyta</taxon>
        <taxon>Spermatophyta</taxon>
        <taxon>Magnoliopsida</taxon>
        <taxon>Liliopsida</taxon>
        <taxon>Poales</taxon>
        <taxon>Poaceae</taxon>
        <taxon>BOP clade</taxon>
        <taxon>Pooideae</taxon>
        <taxon>Poodae</taxon>
        <taxon>Poeae</taxon>
        <taxon>Poeae Chloroplast Group 2 (Poeae type)</taxon>
        <taxon>Loliodinae</taxon>
        <taxon>Loliinae</taxon>
        <taxon>Lolium</taxon>
    </lineage>
</organism>
<keyword evidence="10" id="KW-1185">Reference proteome</keyword>
<dbReference type="Proteomes" id="UP001231189">
    <property type="component" value="Unassembled WGS sequence"/>
</dbReference>
<sequence length="527" mass="59061">MVFSIFRSKLVQMITSNMLLWHFFISLISCIWFFFPKSFTTLRCFFEDNLFLTLVVFRYWVKVAEANMITEGGYFDGSEDAILMAGSLIHDSLESICDNTEIEQGNFHGTSFIEDVCNPTNLTSEPAQTINHIQQRAGLAMQQDLHGHMIQEETQVETSNWVPAIFSIPNHILSHQSMEQQMNDCDAASYPNGAHTAAPDLLNLLQIPRYSMTPAFPSTKCIFGDLGQDAGNHLDIQNEVLGGGIHDIGMMLSDSTLPLHYNGNQPQLFKDLYHSIPQSYGLFPSDDERDGTMEVVGGAGNIFQEIDGRQFGSPMLGRKGKKGGFGKGKTNFATERERREQINVKYGALRLLLPSPTKNDRASIVGDAIEYINELNRTLKELKSLVEGDVKYRIKRLKLDDTTPDDGESSSLQPVRDDQDNQLNGATRSSWIQRRSKECHVDVRIVGNEINIKFTEKKKTNSLLCAAKVLDEFRLELIHVGGGIIGDQRIFMFNTKIPEGSSVYASALAMKLLRAVEMEHLAADIFS</sequence>
<protein>
    <recommendedName>
        <fullName evidence="7">BHLH domain-containing protein</fullName>
    </recommendedName>
</protein>
<comment type="caution">
    <text evidence="8">The sequence shown here is derived from an EMBL/GenBank/DDBJ whole genome shotgun (WGS) entry which is preliminary data.</text>
</comment>
<dbReference type="InterPro" id="IPR045895">
    <property type="entry name" value="bHLH91-like"/>
</dbReference>
<keyword evidence="6" id="KW-1133">Transmembrane helix</keyword>
<dbReference type="EMBL" id="JAUUTY010000006">
    <property type="protein sequence ID" value="KAK1619080.1"/>
    <property type="molecule type" value="Genomic_DNA"/>
</dbReference>
<evidence type="ECO:0000256" key="4">
    <source>
        <dbReference type="ARBA" id="ARBA00023242"/>
    </source>
</evidence>
<dbReference type="PANTHER" id="PTHR46834">
    <property type="entry name" value="TRANSCRIPTION FACTOR BHLH91"/>
    <property type="match status" value="1"/>
</dbReference>